<dbReference type="InterPro" id="IPR051209">
    <property type="entry name" value="FAD-bind_Monooxygenase_sf"/>
</dbReference>
<dbReference type="InterPro" id="IPR036188">
    <property type="entry name" value="FAD/NAD-bd_sf"/>
</dbReference>
<comment type="caution">
    <text evidence="2">The sequence shown here is derived from an EMBL/GenBank/DDBJ whole genome shotgun (WGS) entry which is preliminary data.</text>
</comment>
<dbReference type="PANTHER" id="PTHR42877">
    <property type="entry name" value="L-ORNITHINE N(5)-MONOOXYGENASE-RELATED"/>
    <property type="match status" value="1"/>
</dbReference>
<dbReference type="Gene3D" id="3.50.50.60">
    <property type="entry name" value="FAD/NAD(P)-binding domain"/>
    <property type="match status" value="1"/>
</dbReference>
<sequence>MIESLQPIAGQLLLFQRSPKWVLPKPFLRFPPLLLYPLQKLLPFNLGNRILRGACFLAIEFLHCIVRRPSFVQRLFTGHLKSRILSSNPDAQAMNCMPEYRPGCSRIIVHAGFPHTLTKSNVTVVNDSVTGLTPSGEVATKTSSGEVVTYAPDVIIYATGFSVTDCGPQFEVTNGAGEALKSTWKSALDRWGGATLFGITTPLFPNFFVMYGPHTNTILGSITFFSECAASYVSQCVSHVLKAGKKSVTVKESSVTSYGKYVTKSFQGRPELDSCSAWYKGSGGGLPVTNFPGGMLEFWWLVRRFQVSDYTVE</sequence>
<evidence type="ECO:0000313" key="3">
    <source>
        <dbReference type="Proteomes" id="UP001165060"/>
    </source>
</evidence>
<dbReference type="PANTHER" id="PTHR42877:SF4">
    <property type="entry name" value="FAD_NAD(P)-BINDING DOMAIN-CONTAINING PROTEIN-RELATED"/>
    <property type="match status" value="1"/>
</dbReference>
<evidence type="ECO:0008006" key="4">
    <source>
        <dbReference type="Google" id="ProtNLM"/>
    </source>
</evidence>
<dbReference type="SUPFAM" id="SSF51905">
    <property type="entry name" value="FAD/NAD(P)-binding domain"/>
    <property type="match status" value="1"/>
</dbReference>
<gene>
    <name evidence="2" type="ORF">TeGR_g6804</name>
</gene>
<evidence type="ECO:0000313" key="2">
    <source>
        <dbReference type="EMBL" id="GMI38112.1"/>
    </source>
</evidence>
<reference evidence="2 3" key="1">
    <citation type="journal article" date="2023" name="Commun. Biol.">
        <title>Genome analysis of Parmales, the sister group of diatoms, reveals the evolutionary specialization of diatoms from phago-mixotrophs to photoautotrophs.</title>
        <authorList>
            <person name="Ban H."/>
            <person name="Sato S."/>
            <person name="Yoshikawa S."/>
            <person name="Yamada K."/>
            <person name="Nakamura Y."/>
            <person name="Ichinomiya M."/>
            <person name="Sato N."/>
            <person name="Blanc-Mathieu R."/>
            <person name="Endo H."/>
            <person name="Kuwata A."/>
            <person name="Ogata H."/>
        </authorList>
    </citation>
    <scope>NUCLEOTIDE SEQUENCE [LARGE SCALE GENOMIC DNA]</scope>
</reference>
<name>A0ABQ6N2N8_9STRA</name>
<dbReference type="EMBL" id="BRYB01002013">
    <property type="protein sequence ID" value="GMI38112.1"/>
    <property type="molecule type" value="Genomic_DNA"/>
</dbReference>
<accession>A0ABQ6N2N8</accession>
<protein>
    <recommendedName>
        <fullName evidence="4">Flavin-containing monooxygenase</fullName>
    </recommendedName>
</protein>
<evidence type="ECO:0000256" key="1">
    <source>
        <dbReference type="ARBA" id="ARBA00010139"/>
    </source>
</evidence>
<comment type="similarity">
    <text evidence="1">Belongs to the FAD-binding monooxygenase family.</text>
</comment>
<proteinExistence type="inferred from homology"/>
<organism evidence="2 3">
    <name type="scientific">Tetraparma gracilis</name>
    <dbReference type="NCBI Taxonomy" id="2962635"/>
    <lineage>
        <taxon>Eukaryota</taxon>
        <taxon>Sar</taxon>
        <taxon>Stramenopiles</taxon>
        <taxon>Ochrophyta</taxon>
        <taxon>Bolidophyceae</taxon>
        <taxon>Parmales</taxon>
        <taxon>Triparmaceae</taxon>
        <taxon>Tetraparma</taxon>
    </lineage>
</organism>
<dbReference type="Proteomes" id="UP001165060">
    <property type="component" value="Unassembled WGS sequence"/>
</dbReference>
<keyword evidence="3" id="KW-1185">Reference proteome</keyword>